<feature type="domain" description="Glycosyltransferase subfamily 4-like N-terminal" evidence="2">
    <location>
        <begin position="20"/>
        <end position="179"/>
    </location>
</feature>
<sequence length="375" mass="42921">MNVLNHPKKVLHVVSAMNRGGVETLIMNIYRNVDKNKIQFDFITHREEVCHYDKEIESLGGTIFRIPSLGKVGPIRYLREITNILKENDYVALHAHTDYQCGFPVLAANLTGIKKRISHSHSNNWGFGNSYKAKIKLSMLRALIRYNSNEFCACSVESGQFLFGNQKRNIRIFKNGIDIKNFQIIPDCYQSVRAELNIPNSSKILGHVGTFSKSKNQQFILNILKEIINSRTDIYVVFVGEGPLKKEIETEAKRYKLENHVRFLGVRNDIARLMQAFDVLLFPSIFEGFGIVTIEAQSLGTPCIASNNVTTKTDMGLGIIKYLALNRNVEEWIQEISNTFEFERQDQEEIMRHIVGNGYNIIDIIPEWLSLYGEI</sequence>
<dbReference type="Pfam" id="PF13439">
    <property type="entry name" value="Glyco_transf_4"/>
    <property type="match status" value="1"/>
</dbReference>
<dbReference type="InterPro" id="IPR028098">
    <property type="entry name" value="Glyco_trans_4-like_N"/>
</dbReference>
<dbReference type="RefSeq" id="WP_379051389.1">
    <property type="nucleotide sequence ID" value="NZ_JBHUIK010000002.1"/>
</dbReference>
<name>A0ABW5BWX9_9BACI</name>
<reference evidence="4" key="1">
    <citation type="journal article" date="2019" name="Int. J. Syst. Evol. Microbiol.">
        <title>The Global Catalogue of Microorganisms (GCM) 10K type strain sequencing project: providing services to taxonomists for standard genome sequencing and annotation.</title>
        <authorList>
            <consortium name="The Broad Institute Genomics Platform"/>
            <consortium name="The Broad Institute Genome Sequencing Center for Infectious Disease"/>
            <person name="Wu L."/>
            <person name="Ma J."/>
        </authorList>
    </citation>
    <scope>NUCLEOTIDE SEQUENCE [LARGE SCALE GENOMIC DNA]</scope>
    <source>
        <strain evidence="4">CGMCC 1.15474</strain>
    </source>
</reference>
<comment type="caution">
    <text evidence="3">The sequence shown here is derived from an EMBL/GenBank/DDBJ whole genome shotgun (WGS) entry which is preliminary data.</text>
</comment>
<organism evidence="3 4">
    <name type="scientific">Metabacillus endolithicus</name>
    <dbReference type="NCBI Taxonomy" id="1535204"/>
    <lineage>
        <taxon>Bacteria</taxon>
        <taxon>Bacillati</taxon>
        <taxon>Bacillota</taxon>
        <taxon>Bacilli</taxon>
        <taxon>Bacillales</taxon>
        <taxon>Bacillaceae</taxon>
        <taxon>Metabacillus</taxon>
    </lineage>
</organism>
<dbReference type="InterPro" id="IPR001296">
    <property type="entry name" value="Glyco_trans_1"/>
</dbReference>
<dbReference type="SUPFAM" id="SSF53756">
    <property type="entry name" value="UDP-Glycosyltransferase/glycogen phosphorylase"/>
    <property type="match status" value="1"/>
</dbReference>
<gene>
    <name evidence="3" type="ORF">ACFSKK_09995</name>
</gene>
<dbReference type="CDD" id="cd03812">
    <property type="entry name" value="GT4_CapH-like"/>
    <property type="match status" value="1"/>
</dbReference>
<dbReference type="PANTHER" id="PTHR45947:SF3">
    <property type="entry name" value="SULFOQUINOVOSYL TRANSFERASE SQD2"/>
    <property type="match status" value="1"/>
</dbReference>
<accession>A0ABW5BWX9</accession>
<keyword evidence="4" id="KW-1185">Reference proteome</keyword>
<evidence type="ECO:0000259" key="1">
    <source>
        <dbReference type="Pfam" id="PF00534"/>
    </source>
</evidence>
<dbReference type="Pfam" id="PF00534">
    <property type="entry name" value="Glycos_transf_1"/>
    <property type="match status" value="1"/>
</dbReference>
<dbReference type="InterPro" id="IPR050194">
    <property type="entry name" value="Glycosyltransferase_grp1"/>
</dbReference>
<evidence type="ECO:0000313" key="4">
    <source>
        <dbReference type="Proteomes" id="UP001597318"/>
    </source>
</evidence>
<dbReference type="Gene3D" id="3.40.50.2000">
    <property type="entry name" value="Glycogen Phosphorylase B"/>
    <property type="match status" value="2"/>
</dbReference>
<feature type="domain" description="Glycosyl transferase family 1" evidence="1">
    <location>
        <begin position="193"/>
        <end position="337"/>
    </location>
</feature>
<protein>
    <submittedName>
        <fullName evidence="3">Glycosyltransferase family 1 protein</fullName>
    </submittedName>
</protein>
<dbReference type="PANTHER" id="PTHR45947">
    <property type="entry name" value="SULFOQUINOVOSYL TRANSFERASE SQD2"/>
    <property type="match status" value="1"/>
</dbReference>
<evidence type="ECO:0000259" key="2">
    <source>
        <dbReference type="Pfam" id="PF13439"/>
    </source>
</evidence>
<dbReference type="EMBL" id="JBHUIK010000002">
    <property type="protein sequence ID" value="MFD2214010.1"/>
    <property type="molecule type" value="Genomic_DNA"/>
</dbReference>
<evidence type="ECO:0000313" key="3">
    <source>
        <dbReference type="EMBL" id="MFD2214010.1"/>
    </source>
</evidence>
<proteinExistence type="predicted"/>
<dbReference type="Proteomes" id="UP001597318">
    <property type="component" value="Unassembled WGS sequence"/>
</dbReference>